<dbReference type="PANTHER" id="PTHR12110:SF41">
    <property type="entry name" value="INOSOSE DEHYDRATASE"/>
    <property type="match status" value="1"/>
</dbReference>
<accession>A0A8X8H127</accession>
<dbReference type="SUPFAM" id="SSF51658">
    <property type="entry name" value="Xylose isomerase-like"/>
    <property type="match status" value="1"/>
</dbReference>
<dbReference type="Gene3D" id="3.20.20.150">
    <property type="entry name" value="Divalent-metal-dependent TIM barrel enzymes"/>
    <property type="match status" value="1"/>
</dbReference>
<dbReference type="Pfam" id="PF01261">
    <property type="entry name" value="AP_endonuc_2"/>
    <property type="match status" value="1"/>
</dbReference>
<dbReference type="InterPro" id="IPR013022">
    <property type="entry name" value="Xyl_isomerase-like_TIM-brl"/>
</dbReference>
<feature type="domain" description="Xylose isomerase-like TIM barrel" evidence="1">
    <location>
        <begin position="21"/>
        <end position="233"/>
    </location>
</feature>
<dbReference type="EMBL" id="WHUT02000008">
    <property type="protein sequence ID" value="NUB45613.1"/>
    <property type="molecule type" value="Genomic_DNA"/>
</dbReference>
<dbReference type="RefSeq" id="WP_152827329.1">
    <property type="nucleotide sequence ID" value="NZ_WHUT02000008.1"/>
</dbReference>
<evidence type="ECO:0000313" key="2">
    <source>
        <dbReference type="EMBL" id="NUB45613.1"/>
    </source>
</evidence>
<reference evidence="2" key="1">
    <citation type="submission" date="2020-05" db="EMBL/GenBank/DDBJ databases">
        <title>Fertoebacter nigrum gen. nov., sp. nov., a new member of the family Rhodobacteraceae.</title>
        <authorList>
            <person name="Szuroczki S."/>
            <person name="Abbaszade G."/>
            <person name="Buni D."/>
            <person name="Schumann P."/>
            <person name="Toth E."/>
        </authorList>
    </citation>
    <scope>NUCLEOTIDE SEQUENCE</scope>
    <source>
        <strain evidence="2">RG-N-1a</strain>
    </source>
</reference>
<sequence length="250" mass="26990">MMFSYQLYSSRNFPPLADTLAMLAAAGYEGVEGYGALYADDALVAQLVAHLGDSGLVMPTGHFGLAQLESDPAKVLAIARSLGISRIYCPYLMPDDRPRDAAGWHAFGTRLQKAGEPFREAGFGFGWHNHDFELVPLADGSIPQDLIFAGGPDLEWEIDVAWVIRGGADPLAWISKYGHRITAAHVKDIAPAGENTAEDGWADVGHGTVDWPGIMAALRATPCTNFIMEHDNPADHTRFATRSLAAAKEL</sequence>
<name>A0A8X8H127_9RHOB</name>
<gene>
    <name evidence="2" type="ORF">GEU84_014530</name>
</gene>
<dbReference type="InterPro" id="IPR036237">
    <property type="entry name" value="Xyl_isomerase-like_sf"/>
</dbReference>
<dbReference type="PANTHER" id="PTHR12110">
    <property type="entry name" value="HYDROXYPYRUVATE ISOMERASE"/>
    <property type="match status" value="1"/>
</dbReference>
<evidence type="ECO:0000259" key="1">
    <source>
        <dbReference type="Pfam" id="PF01261"/>
    </source>
</evidence>
<dbReference type="InterPro" id="IPR050312">
    <property type="entry name" value="IolE/XylAMocC-like"/>
</dbReference>
<organism evidence="2 3">
    <name type="scientific">Fertoeibacter niger</name>
    <dbReference type="NCBI Taxonomy" id="2656921"/>
    <lineage>
        <taxon>Bacteria</taxon>
        <taxon>Pseudomonadati</taxon>
        <taxon>Pseudomonadota</taxon>
        <taxon>Alphaproteobacteria</taxon>
        <taxon>Rhodobacterales</taxon>
        <taxon>Paracoccaceae</taxon>
        <taxon>Fertoeibacter</taxon>
    </lineage>
</organism>
<dbReference type="Proteomes" id="UP000484076">
    <property type="component" value="Unassembled WGS sequence"/>
</dbReference>
<proteinExistence type="predicted"/>
<protein>
    <submittedName>
        <fullName evidence="2">Sugar phosphate isomerase/epimerase</fullName>
    </submittedName>
</protein>
<comment type="caution">
    <text evidence="2">The sequence shown here is derived from an EMBL/GenBank/DDBJ whole genome shotgun (WGS) entry which is preliminary data.</text>
</comment>
<keyword evidence="2" id="KW-0413">Isomerase</keyword>
<evidence type="ECO:0000313" key="3">
    <source>
        <dbReference type="Proteomes" id="UP000484076"/>
    </source>
</evidence>
<keyword evidence="3" id="KW-1185">Reference proteome</keyword>
<dbReference type="GO" id="GO:0016853">
    <property type="term" value="F:isomerase activity"/>
    <property type="evidence" value="ECO:0007669"/>
    <property type="project" value="UniProtKB-KW"/>
</dbReference>
<dbReference type="AlphaFoldDB" id="A0A8X8H127"/>